<evidence type="ECO:0000313" key="11">
    <source>
        <dbReference type="Proteomes" id="UP001235840"/>
    </source>
</evidence>
<dbReference type="InterPro" id="IPR015856">
    <property type="entry name" value="ABC_transpr_CbiO/EcfA_su"/>
</dbReference>
<keyword evidence="4" id="KW-1003">Cell membrane</keyword>
<keyword evidence="11" id="KW-1185">Reference proteome</keyword>
<gene>
    <name evidence="10" type="ORF">J2S11_002665</name>
</gene>
<dbReference type="CDD" id="cd03225">
    <property type="entry name" value="ABC_cobalt_CbiO_domain1"/>
    <property type="match status" value="2"/>
</dbReference>
<evidence type="ECO:0000256" key="7">
    <source>
        <dbReference type="ARBA" id="ARBA00022967"/>
    </source>
</evidence>
<keyword evidence="3" id="KW-0813">Transport</keyword>
<dbReference type="EMBL" id="JAUSTY010000010">
    <property type="protein sequence ID" value="MDQ0166749.1"/>
    <property type="molecule type" value="Genomic_DNA"/>
</dbReference>
<comment type="similarity">
    <text evidence="2">Belongs to the ABC transporter superfamily.</text>
</comment>
<dbReference type="InterPro" id="IPR027417">
    <property type="entry name" value="P-loop_NTPase"/>
</dbReference>
<dbReference type="PROSITE" id="PS00211">
    <property type="entry name" value="ABC_TRANSPORTER_1"/>
    <property type="match status" value="1"/>
</dbReference>
<dbReference type="EC" id="3.6.3.-" evidence="10"/>
<keyword evidence="8" id="KW-0472">Membrane</keyword>
<evidence type="ECO:0000313" key="10">
    <source>
        <dbReference type="EMBL" id="MDQ0166749.1"/>
    </source>
</evidence>
<dbReference type="PANTHER" id="PTHR43553:SF19">
    <property type="entry name" value="HMP_THIAMINE IMPORT ATP-BINDING PROTEIN YKOD-RELATED"/>
    <property type="match status" value="1"/>
</dbReference>
<keyword evidence="10" id="KW-0378">Hydrolase</keyword>
<evidence type="ECO:0000256" key="2">
    <source>
        <dbReference type="ARBA" id="ARBA00005417"/>
    </source>
</evidence>
<dbReference type="InterPro" id="IPR003593">
    <property type="entry name" value="AAA+_ATPase"/>
</dbReference>
<dbReference type="InterPro" id="IPR003439">
    <property type="entry name" value="ABC_transporter-like_ATP-bd"/>
</dbReference>
<dbReference type="InterPro" id="IPR017871">
    <property type="entry name" value="ABC_transporter-like_CS"/>
</dbReference>
<dbReference type="Gene3D" id="3.40.50.300">
    <property type="entry name" value="P-loop containing nucleotide triphosphate hydrolases"/>
    <property type="match status" value="2"/>
</dbReference>
<dbReference type="PROSITE" id="PS50893">
    <property type="entry name" value="ABC_TRANSPORTER_2"/>
    <property type="match status" value="2"/>
</dbReference>
<dbReference type="RefSeq" id="WP_307395199.1">
    <property type="nucleotide sequence ID" value="NZ_BAAADK010000047.1"/>
</dbReference>
<evidence type="ECO:0000256" key="6">
    <source>
        <dbReference type="ARBA" id="ARBA00022840"/>
    </source>
</evidence>
<feature type="domain" description="ABC transporter" evidence="9">
    <location>
        <begin position="7"/>
        <end position="234"/>
    </location>
</feature>
<accession>A0ABT9W0H0</accession>
<evidence type="ECO:0000256" key="8">
    <source>
        <dbReference type="ARBA" id="ARBA00023136"/>
    </source>
</evidence>
<evidence type="ECO:0000256" key="1">
    <source>
        <dbReference type="ARBA" id="ARBA00004202"/>
    </source>
</evidence>
<keyword evidence="7" id="KW-1278">Translocase</keyword>
<evidence type="ECO:0000256" key="4">
    <source>
        <dbReference type="ARBA" id="ARBA00022475"/>
    </source>
</evidence>
<sequence>MMTRKAMGVKDLRLKFPGASSLLFTDLSLAIEEGEKVLLLGPSGCGKSTLLQVLSGMIPQSIDIPVKAEEVSLPESWGFLFQDPDTQFCMPFVDEELAFVLENLCLPQDQMHARIEELLHMVGLRLENPHIPIQSLSQGMKQRLALASVLALKPNALFLDEPTALLDPSGTIQIWQLIKQLDIVQTVVIVEHKINEIIDYVDRVILLSPGGNIVADAQPETLFTEYRSLLIDYGIWYPDVWEDYSILRKKNKATKGVITEEIWSPTLNIKSNNSVSETLIQLNQFMGYRGSEAKLNIAEAEVTRNDWIAITGENGAGKSTLLLALMQLIKTSGSYLLKGSQIEGFHTDLSSQIGYVFQNPEFQFVTNSVYDELAYSLKMMSIAQKQLEGTIAETITRFELDGKENVHPYQLSMGQKRRLSVATAMIMKKNLLLLDEPTFGQDAKNTFAILEQLEQLRREGTTIIMVTHDMEIVKHFATKVWIIEKGTLAEQLKPIGNEEEQRLCKSI</sequence>
<dbReference type="GO" id="GO:0005524">
    <property type="term" value="F:ATP binding"/>
    <property type="evidence" value="ECO:0007669"/>
    <property type="project" value="UniProtKB-KW"/>
</dbReference>
<dbReference type="Proteomes" id="UP001235840">
    <property type="component" value="Unassembled WGS sequence"/>
</dbReference>
<dbReference type="Pfam" id="PF00005">
    <property type="entry name" value="ABC_tran"/>
    <property type="match status" value="2"/>
</dbReference>
<dbReference type="SMART" id="SM00382">
    <property type="entry name" value="AAA"/>
    <property type="match status" value="2"/>
</dbReference>
<comment type="caution">
    <text evidence="10">The sequence shown here is derived from an EMBL/GenBank/DDBJ whole genome shotgun (WGS) entry which is preliminary data.</text>
</comment>
<comment type="subcellular location">
    <subcellularLocation>
        <location evidence="1">Cell membrane</location>
        <topology evidence="1">Peripheral membrane protein</topology>
    </subcellularLocation>
</comment>
<evidence type="ECO:0000259" key="9">
    <source>
        <dbReference type="PROSITE" id="PS50893"/>
    </source>
</evidence>
<dbReference type="SUPFAM" id="SSF52540">
    <property type="entry name" value="P-loop containing nucleoside triphosphate hydrolases"/>
    <property type="match status" value="2"/>
</dbReference>
<dbReference type="GO" id="GO:0016787">
    <property type="term" value="F:hydrolase activity"/>
    <property type="evidence" value="ECO:0007669"/>
    <property type="project" value="UniProtKB-KW"/>
</dbReference>
<proteinExistence type="inferred from homology"/>
<feature type="domain" description="ABC transporter" evidence="9">
    <location>
        <begin position="280"/>
        <end position="507"/>
    </location>
</feature>
<dbReference type="PANTHER" id="PTHR43553">
    <property type="entry name" value="HEAVY METAL TRANSPORTER"/>
    <property type="match status" value="1"/>
</dbReference>
<dbReference type="InterPro" id="IPR050095">
    <property type="entry name" value="ECF_ABC_transporter_ATP-bd"/>
</dbReference>
<evidence type="ECO:0000256" key="3">
    <source>
        <dbReference type="ARBA" id="ARBA00022448"/>
    </source>
</evidence>
<name>A0ABT9W0H0_9BACI</name>
<evidence type="ECO:0000256" key="5">
    <source>
        <dbReference type="ARBA" id="ARBA00022741"/>
    </source>
</evidence>
<protein>
    <submittedName>
        <fullName evidence="10">Energy-coupling factor transport system ATP-binding protein</fullName>
        <ecNumber evidence="10">3.6.3.-</ecNumber>
    </submittedName>
</protein>
<keyword evidence="5" id="KW-0547">Nucleotide-binding</keyword>
<organism evidence="10 11">
    <name type="scientific">Caldalkalibacillus horti</name>
    <dbReference type="NCBI Taxonomy" id="77523"/>
    <lineage>
        <taxon>Bacteria</taxon>
        <taxon>Bacillati</taxon>
        <taxon>Bacillota</taxon>
        <taxon>Bacilli</taxon>
        <taxon>Bacillales</taxon>
        <taxon>Bacillaceae</taxon>
        <taxon>Caldalkalibacillus</taxon>
    </lineage>
</organism>
<reference evidence="10 11" key="1">
    <citation type="submission" date="2023-07" db="EMBL/GenBank/DDBJ databases">
        <title>Genomic Encyclopedia of Type Strains, Phase IV (KMG-IV): sequencing the most valuable type-strain genomes for metagenomic binning, comparative biology and taxonomic classification.</title>
        <authorList>
            <person name="Goeker M."/>
        </authorList>
    </citation>
    <scope>NUCLEOTIDE SEQUENCE [LARGE SCALE GENOMIC DNA]</scope>
    <source>
        <strain evidence="10 11">DSM 12751</strain>
    </source>
</reference>
<keyword evidence="6 10" id="KW-0067">ATP-binding</keyword>